<dbReference type="NCBIfam" id="TIGR00599">
    <property type="entry name" value="rad18"/>
    <property type="match status" value="1"/>
</dbReference>
<evidence type="ECO:0000256" key="3">
    <source>
        <dbReference type="ARBA" id="ARBA00004906"/>
    </source>
</evidence>
<comment type="similarity">
    <text evidence="4 17">Belongs to the RAD18 family.</text>
</comment>
<dbReference type="Proteomes" id="UP000774326">
    <property type="component" value="Unassembled WGS sequence"/>
</dbReference>
<evidence type="ECO:0000313" key="21">
    <source>
        <dbReference type="EMBL" id="KAH3680678.1"/>
    </source>
</evidence>
<evidence type="ECO:0000256" key="13">
    <source>
        <dbReference type="ARBA" id="ARBA00023125"/>
    </source>
</evidence>
<proteinExistence type="inferred from homology"/>
<dbReference type="GO" id="GO:0006513">
    <property type="term" value="P:protein monoubiquitination"/>
    <property type="evidence" value="ECO:0007669"/>
    <property type="project" value="InterPro"/>
</dbReference>
<dbReference type="GO" id="GO:0061630">
    <property type="term" value="F:ubiquitin protein ligase activity"/>
    <property type="evidence" value="ECO:0007669"/>
    <property type="project" value="UniProtKB-UniRule"/>
</dbReference>
<evidence type="ECO:0000256" key="17">
    <source>
        <dbReference type="RuleBase" id="RU368093"/>
    </source>
</evidence>
<feature type="region of interest" description="Disordered" evidence="18">
    <location>
        <begin position="218"/>
        <end position="252"/>
    </location>
</feature>
<dbReference type="SMART" id="SM00184">
    <property type="entry name" value="RING"/>
    <property type="match status" value="1"/>
</dbReference>
<dbReference type="Gene3D" id="3.30.40.10">
    <property type="entry name" value="Zinc/RING finger domain, C3HC4 (zinc finger)"/>
    <property type="match status" value="1"/>
</dbReference>
<evidence type="ECO:0000256" key="9">
    <source>
        <dbReference type="ARBA" id="ARBA00022763"/>
    </source>
</evidence>
<dbReference type="PROSITE" id="PS00518">
    <property type="entry name" value="ZF_RING_1"/>
    <property type="match status" value="1"/>
</dbReference>
<dbReference type="Pfam" id="PF13923">
    <property type="entry name" value="zf-C3HC4_2"/>
    <property type="match status" value="1"/>
</dbReference>
<evidence type="ECO:0000256" key="6">
    <source>
        <dbReference type="ARBA" id="ARBA00015551"/>
    </source>
</evidence>
<evidence type="ECO:0000256" key="4">
    <source>
        <dbReference type="ARBA" id="ARBA00009506"/>
    </source>
</evidence>
<feature type="domain" description="RING-type" evidence="19">
    <location>
        <begin position="33"/>
        <end position="71"/>
    </location>
</feature>
<evidence type="ECO:0000313" key="22">
    <source>
        <dbReference type="Proteomes" id="UP000774326"/>
    </source>
</evidence>
<evidence type="ECO:0000256" key="15">
    <source>
        <dbReference type="ARBA" id="ARBA00023242"/>
    </source>
</evidence>
<keyword evidence="9 17" id="KW-0227">DNA damage</keyword>
<keyword evidence="13 17" id="KW-0238">DNA-binding</keyword>
<dbReference type="PROSITE" id="PS50800">
    <property type="entry name" value="SAP"/>
    <property type="match status" value="1"/>
</dbReference>
<feature type="domain" description="SAP" evidence="20">
    <location>
        <begin position="264"/>
        <end position="298"/>
    </location>
</feature>
<comment type="pathway">
    <text evidence="3 17">Protein modification; protein ubiquitination.</text>
</comment>
<comment type="subunit">
    <text evidence="17">Interacts with E2 UBC2, forming a complex with ubiquitin ligase activity.</text>
</comment>
<dbReference type="InterPro" id="IPR039577">
    <property type="entry name" value="Rad18"/>
</dbReference>
<sequence>MNGYTDINSITDPTDFKSTRVPKLFEVDSLLRCHICKEFLSSPMLTHCGHTFCSGCIRRYLLNTPKCPICSKELRESNLCRNVVLEQLVISYKGLRKELLEKVQIQEEPKNVPQVTESLVIENAPVASTTPKPEVIYLDEEDSAFDDSIDEDLTILLESKKRKQTVSIDSILKRPKPPLQRKITTESGTCPICSKVFPIEILMGRHIDECLAVPKPSSNYASNSTYTNSHTSLGKAKSPSTEDQSYYQPKESNTVQQKLTKLDYSSLSTTQLKSKLSKLELPTNGTRNELETRYNEFLILWNANCDSVQPKNPKLLRSQLAKWESAIKVKANGTEKLGKAGWSDLIRQARSTMKSKD</sequence>
<evidence type="ECO:0000256" key="8">
    <source>
        <dbReference type="ARBA" id="ARBA00022723"/>
    </source>
</evidence>
<organism evidence="21 22">
    <name type="scientific">Wickerhamomyces pijperi</name>
    <name type="common">Yeast</name>
    <name type="synonym">Pichia pijperi</name>
    <dbReference type="NCBI Taxonomy" id="599730"/>
    <lineage>
        <taxon>Eukaryota</taxon>
        <taxon>Fungi</taxon>
        <taxon>Dikarya</taxon>
        <taxon>Ascomycota</taxon>
        <taxon>Saccharomycotina</taxon>
        <taxon>Saccharomycetes</taxon>
        <taxon>Phaffomycetales</taxon>
        <taxon>Wickerhamomycetaceae</taxon>
        <taxon>Wickerhamomyces</taxon>
    </lineage>
</organism>
<keyword evidence="10 16" id="KW-0863">Zinc-finger</keyword>
<evidence type="ECO:0000256" key="14">
    <source>
        <dbReference type="ARBA" id="ARBA00023204"/>
    </source>
</evidence>
<dbReference type="InterPro" id="IPR001841">
    <property type="entry name" value="Znf_RING"/>
</dbReference>
<dbReference type="EMBL" id="JAEUBG010004690">
    <property type="protein sequence ID" value="KAH3680678.1"/>
    <property type="molecule type" value="Genomic_DNA"/>
</dbReference>
<comment type="subcellular location">
    <subcellularLocation>
        <location evidence="2 17">Nucleus</location>
    </subcellularLocation>
</comment>
<keyword evidence="12 17" id="KW-0862">Zinc</keyword>
<dbReference type="SMART" id="SM00513">
    <property type="entry name" value="SAP"/>
    <property type="match status" value="1"/>
</dbReference>
<dbReference type="InterPro" id="IPR013083">
    <property type="entry name" value="Znf_RING/FYVE/PHD"/>
</dbReference>
<comment type="caution">
    <text evidence="21">The sequence shown here is derived from an EMBL/GenBank/DDBJ whole genome shotgun (WGS) entry which is preliminary data.</text>
</comment>
<dbReference type="OrthoDB" id="9049620at2759"/>
<dbReference type="GO" id="GO:0008270">
    <property type="term" value="F:zinc ion binding"/>
    <property type="evidence" value="ECO:0007669"/>
    <property type="project" value="UniProtKB-KW"/>
</dbReference>
<reference evidence="21" key="1">
    <citation type="journal article" date="2021" name="Open Biol.">
        <title>Shared evolutionary footprints suggest mitochondrial oxidative damage underlies multiple complex I losses in fungi.</title>
        <authorList>
            <person name="Schikora-Tamarit M.A."/>
            <person name="Marcet-Houben M."/>
            <person name="Nosek J."/>
            <person name="Gabaldon T."/>
        </authorList>
    </citation>
    <scope>NUCLEOTIDE SEQUENCE</scope>
    <source>
        <strain evidence="21">CBS2887</strain>
    </source>
</reference>
<dbReference type="PROSITE" id="PS50089">
    <property type="entry name" value="ZF_RING_2"/>
    <property type="match status" value="1"/>
</dbReference>
<dbReference type="GO" id="GO:0003697">
    <property type="term" value="F:single-stranded DNA binding"/>
    <property type="evidence" value="ECO:0007669"/>
    <property type="project" value="UniProtKB-UniRule"/>
</dbReference>
<dbReference type="GO" id="GO:0005634">
    <property type="term" value="C:nucleus"/>
    <property type="evidence" value="ECO:0007669"/>
    <property type="project" value="UniProtKB-SubCell"/>
</dbReference>
<dbReference type="AlphaFoldDB" id="A0A9P8PYJ2"/>
<evidence type="ECO:0000256" key="2">
    <source>
        <dbReference type="ARBA" id="ARBA00004123"/>
    </source>
</evidence>
<keyword evidence="14 17" id="KW-0234">DNA repair</keyword>
<feature type="compositionally biased region" description="Polar residues" evidence="18">
    <location>
        <begin position="238"/>
        <end position="252"/>
    </location>
</feature>
<keyword evidence="11 17" id="KW-0833">Ubl conjugation pathway</keyword>
<keyword evidence="22" id="KW-1185">Reference proteome</keyword>
<evidence type="ECO:0000256" key="10">
    <source>
        <dbReference type="ARBA" id="ARBA00022771"/>
    </source>
</evidence>
<evidence type="ECO:0000256" key="1">
    <source>
        <dbReference type="ARBA" id="ARBA00000900"/>
    </source>
</evidence>
<protein>
    <recommendedName>
        <fullName evidence="6 17">Postreplication repair E3 ubiquitin-protein ligase RAD18</fullName>
        <ecNumber evidence="5 17">2.3.2.27</ecNumber>
    </recommendedName>
    <alternativeName>
        <fullName evidence="17">RING-type E3 ubiquitin transferase RAD18</fullName>
    </alternativeName>
</protein>
<reference evidence="21" key="2">
    <citation type="submission" date="2021-01" db="EMBL/GenBank/DDBJ databases">
        <authorList>
            <person name="Schikora-Tamarit M.A."/>
        </authorList>
    </citation>
    <scope>NUCLEOTIDE SEQUENCE</scope>
    <source>
        <strain evidence="21">CBS2887</strain>
    </source>
</reference>
<evidence type="ECO:0000259" key="20">
    <source>
        <dbReference type="PROSITE" id="PS50800"/>
    </source>
</evidence>
<evidence type="ECO:0000259" key="19">
    <source>
        <dbReference type="PROSITE" id="PS50089"/>
    </source>
</evidence>
<comment type="catalytic activity">
    <reaction evidence="1 17">
        <text>S-ubiquitinyl-[E2 ubiquitin-conjugating enzyme]-L-cysteine + [acceptor protein]-L-lysine = [E2 ubiquitin-conjugating enzyme]-L-cysteine + N(6)-ubiquitinyl-[acceptor protein]-L-lysine.</text>
        <dbReference type="EC" id="2.3.2.27"/>
    </reaction>
</comment>
<dbReference type="GO" id="GO:0097505">
    <property type="term" value="C:Rad6-Rad18 complex"/>
    <property type="evidence" value="ECO:0007669"/>
    <property type="project" value="TreeGrafter"/>
</dbReference>
<keyword evidence="15 17" id="KW-0539">Nucleus</keyword>
<name>A0A9P8PYJ2_WICPI</name>
<evidence type="ECO:0000256" key="18">
    <source>
        <dbReference type="SAM" id="MobiDB-lite"/>
    </source>
</evidence>
<dbReference type="PANTHER" id="PTHR14134">
    <property type="entry name" value="E3 UBIQUITIN-PROTEIN LIGASE RAD18"/>
    <property type="match status" value="1"/>
</dbReference>
<dbReference type="InterPro" id="IPR017907">
    <property type="entry name" value="Znf_RING_CS"/>
</dbReference>
<evidence type="ECO:0000256" key="12">
    <source>
        <dbReference type="ARBA" id="ARBA00022833"/>
    </source>
</evidence>
<accession>A0A9P8PYJ2</accession>
<keyword evidence="7 17" id="KW-0808">Transferase</keyword>
<dbReference type="InterPro" id="IPR004580">
    <property type="entry name" value="Rad18_fungi"/>
</dbReference>
<dbReference type="EC" id="2.3.2.27" evidence="5 17"/>
<dbReference type="Gene3D" id="3.30.160.60">
    <property type="entry name" value="Classic Zinc Finger"/>
    <property type="match status" value="1"/>
</dbReference>
<dbReference type="SUPFAM" id="SSF57850">
    <property type="entry name" value="RING/U-box"/>
    <property type="match status" value="1"/>
</dbReference>
<evidence type="ECO:0000256" key="16">
    <source>
        <dbReference type="PROSITE-ProRule" id="PRU00175"/>
    </source>
</evidence>
<dbReference type="PANTHER" id="PTHR14134:SF2">
    <property type="entry name" value="E3 UBIQUITIN-PROTEIN LIGASE RAD18"/>
    <property type="match status" value="1"/>
</dbReference>
<feature type="compositionally biased region" description="Low complexity" evidence="18">
    <location>
        <begin position="218"/>
        <end position="232"/>
    </location>
</feature>
<dbReference type="Pfam" id="PF02037">
    <property type="entry name" value="SAP"/>
    <property type="match status" value="1"/>
</dbReference>
<evidence type="ECO:0000256" key="11">
    <source>
        <dbReference type="ARBA" id="ARBA00022786"/>
    </source>
</evidence>
<evidence type="ECO:0000256" key="5">
    <source>
        <dbReference type="ARBA" id="ARBA00012483"/>
    </source>
</evidence>
<dbReference type="FunFam" id="3.30.40.10:FF:000172">
    <property type="entry name" value="E3 ubiquitin-protein ligase RAD18"/>
    <property type="match status" value="1"/>
</dbReference>
<dbReference type="InterPro" id="IPR003034">
    <property type="entry name" value="SAP_dom"/>
</dbReference>
<gene>
    <name evidence="21" type="ORF">WICPIJ_008173</name>
</gene>
<keyword evidence="8 17" id="KW-0479">Metal-binding</keyword>
<dbReference type="GO" id="GO:0006281">
    <property type="term" value="P:DNA repair"/>
    <property type="evidence" value="ECO:0007669"/>
    <property type="project" value="UniProtKB-KW"/>
</dbReference>
<evidence type="ECO:0000256" key="7">
    <source>
        <dbReference type="ARBA" id="ARBA00022679"/>
    </source>
</evidence>
<dbReference type="GO" id="GO:0006301">
    <property type="term" value="P:DNA damage tolerance"/>
    <property type="evidence" value="ECO:0007669"/>
    <property type="project" value="InterPro"/>
</dbReference>
<comment type="function">
    <text evidence="17">E3 RING-finger protein, member of the UBC2/RAD6 epistasis group. Associates to the E2 ubiquitin conjugating enzyme UBC2/RAD6 to form the UBC2-RAD18 ubiquitin ligase complex involved in postreplicative repair (PRR) of damaged DNA.</text>
</comment>